<feature type="compositionally biased region" description="Low complexity" evidence="1">
    <location>
        <begin position="75"/>
        <end position="86"/>
    </location>
</feature>
<feature type="compositionally biased region" description="Polar residues" evidence="1">
    <location>
        <begin position="299"/>
        <end position="322"/>
    </location>
</feature>
<protein>
    <submittedName>
        <fullName evidence="2">Uncharacterized protein</fullName>
    </submittedName>
</protein>
<feature type="region of interest" description="Disordered" evidence="1">
    <location>
        <begin position="201"/>
        <end position="322"/>
    </location>
</feature>
<feature type="compositionally biased region" description="Polar residues" evidence="1">
    <location>
        <begin position="351"/>
        <end position="369"/>
    </location>
</feature>
<sequence>MARPFDDSLPYQQLGSSMSSQTSLAGGRVWRSQTESATNSSSPYVDSGSSWNSPRLENLTSKKASRPKLPKIKSSPSHGALAAARASHAKFHRRGTSIASSAQSPTSPTSPTFVPDFLLKTASPMVPASAHADPYAAPESKSGTKSKVKIKPLLRKFSSQEKVSGKVDLSRSAAENEGLGIYTSSEVDGSQFGLDARRGFHNRTVSGTSQVSTTTTASNRYGTQYVHPMRQTPRPYTPPVPSSYKTSLESEAPTVTSAGDLPYFEAHSRTASSNTTTTPTSYAPIPSSRKPPPLHIRTGSASRLTSSSQTNLPGTPSSLRFNTDTITSADMVSPTARSSFESKIFTKRSRSNTANTATDPISQQATVQALRQKFQEKEAAKDRKYQEAEARAQEKEARRQEKRDENERRTSEKRERKRTKSNAASEKSSFMIPGDQNESSPVVHLYPPEVPTLAAPPHRRRGDTAGSAGKAVHSQWSLFWFRFKTMWLKLKRKMTR</sequence>
<dbReference type="CDD" id="cd22249">
    <property type="entry name" value="UDM1_RNF168_RNF169-like"/>
    <property type="match status" value="1"/>
</dbReference>
<feature type="compositionally biased region" description="Low complexity" evidence="1">
    <location>
        <begin position="204"/>
        <end position="218"/>
    </location>
</feature>
<evidence type="ECO:0000313" key="3">
    <source>
        <dbReference type="Proteomes" id="UP001166286"/>
    </source>
</evidence>
<evidence type="ECO:0000256" key="1">
    <source>
        <dbReference type="SAM" id="MobiDB-lite"/>
    </source>
</evidence>
<dbReference type="AlphaFoldDB" id="A0AA39QTZ7"/>
<feature type="compositionally biased region" description="Polar residues" evidence="1">
    <location>
        <begin position="10"/>
        <end position="24"/>
    </location>
</feature>
<reference evidence="2" key="1">
    <citation type="submission" date="2023-03" db="EMBL/GenBank/DDBJ databases">
        <title>Complete genome of Cladonia borealis.</title>
        <authorList>
            <person name="Park H."/>
        </authorList>
    </citation>
    <scope>NUCLEOTIDE SEQUENCE</scope>
    <source>
        <strain evidence="2">ANT050790</strain>
    </source>
</reference>
<keyword evidence="3" id="KW-1185">Reference proteome</keyword>
<proteinExistence type="predicted"/>
<feature type="compositionally biased region" description="Low complexity" evidence="1">
    <location>
        <begin position="96"/>
        <end position="112"/>
    </location>
</feature>
<feature type="compositionally biased region" description="Basic and acidic residues" evidence="1">
    <location>
        <begin position="373"/>
        <end position="414"/>
    </location>
</feature>
<accession>A0AA39QTZ7</accession>
<feature type="region of interest" description="Disordered" evidence="1">
    <location>
        <begin position="128"/>
        <end position="148"/>
    </location>
</feature>
<feature type="region of interest" description="Disordered" evidence="1">
    <location>
        <begin position="1"/>
        <end position="115"/>
    </location>
</feature>
<feature type="region of interest" description="Disordered" evidence="1">
    <location>
        <begin position="343"/>
        <end position="442"/>
    </location>
</feature>
<evidence type="ECO:0000313" key="2">
    <source>
        <dbReference type="EMBL" id="KAK0509212.1"/>
    </source>
</evidence>
<gene>
    <name evidence="2" type="ORF">JMJ35_008583</name>
</gene>
<feature type="compositionally biased region" description="Low complexity" evidence="1">
    <location>
        <begin position="269"/>
        <end position="288"/>
    </location>
</feature>
<feature type="compositionally biased region" description="Polar residues" evidence="1">
    <location>
        <begin position="31"/>
        <end position="62"/>
    </location>
</feature>
<comment type="caution">
    <text evidence="2">The sequence shown here is derived from an EMBL/GenBank/DDBJ whole genome shotgun (WGS) entry which is preliminary data.</text>
</comment>
<feature type="compositionally biased region" description="Polar residues" evidence="1">
    <location>
        <begin position="243"/>
        <end position="257"/>
    </location>
</feature>
<dbReference type="EMBL" id="JAFEKC020000019">
    <property type="protein sequence ID" value="KAK0509212.1"/>
    <property type="molecule type" value="Genomic_DNA"/>
</dbReference>
<name>A0AA39QTZ7_9LECA</name>
<organism evidence="2 3">
    <name type="scientific">Cladonia borealis</name>
    <dbReference type="NCBI Taxonomy" id="184061"/>
    <lineage>
        <taxon>Eukaryota</taxon>
        <taxon>Fungi</taxon>
        <taxon>Dikarya</taxon>
        <taxon>Ascomycota</taxon>
        <taxon>Pezizomycotina</taxon>
        <taxon>Lecanoromycetes</taxon>
        <taxon>OSLEUM clade</taxon>
        <taxon>Lecanoromycetidae</taxon>
        <taxon>Lecanorales</taxon>
        <taxon>Lecanorineae</taxon>
        <taxon>Cladoniaceae</taxon>
        <taxon>Cladonia</taxon>
    </lineage>
</organism>
<dbReference type="Proteomes" id="UP001166286">
    <property type="component" value="Unassembled WGS sequence"/>
</dbReference>